<dbReference type="EMBL" id="BRPJ01000069">
    <property type="protein sequence ID" value="GLB31394.1"/>
    <property type="molecule type" value="Genomic_DNA"/>
</dbReference>
<evidence type="ECO:0000259" key="2">
    <source>
        <dbReference type="Pfam" id="PF03050"/>
    </source>
</evidence>
<evidence type="ECO:0000256" key="1">
    <source>
        <dbReference type="SAM" id="Coils"/>
    </source>
</evidence>
<protein>
    <submittedName>
        <fullName evidence="5">Transposase</fullName>
    </submittedName>
</protein>
<evidence type="ECO:0000259" key="3">
    <source>
        <dbReference type="Pfam" id="PF13005"/>
    </source>
</evidence>
<organism evidence="5 6">
    <name type="scientific">Lacrimispora amygdalina</name>
    <dbReference type="NCBI Taxonomy" id="253257"/>
    <lineage>
        <taxon>Bacteria</taxon>
        <taxon>Bacillati</taxon>
        <taxon>Bacillota</taxon>
        <taxon>Clostridia</taxon>
        <taxon>Lachnospirales</taxon>
        <taxon>Lachnospiraceae</taxon>
        <taxon>Lacrimispora</taxon>
    </lineage>
</organism>
<keyword evidence="6" id="KW-1185">Reference proteome</keyword>
<dbReference type="InterPro" id="IPR052344">
    <property type="entry name" value="Transposase-related"/>
</dbReference>
<dbReference type="InterPro" id="IPR024474">
    <property type="entry name" value="Znf_dom_IS66"/>
</dbReference>
<comment type="caution">
    <text evidence="5">The sequence shown here is derived from an EMBL/GenBank/DDBJ whole genome shotgun (WGS) entry which is preliminary data.</text>
</comment>
<feature type="domain" description="Transposase TnpC homeodomain" evidence="4">
    <location>
        <begin position="24"/>
        <end position="96"/>
    </location>
</feature>
<proteinExistence type="predicted"/>
<dbReference type="NCBIfam" id="NF033517">
    <property type="entry name" value="transpos_IS66"/>
    <property type="match status" value="1"/>
</dbReference>
<dbReference type="Pfam" id="PF13005">
    <property type="entry name" value="zf-IS66"/>
    <property type="match status" value="1"/>
</dbReference>
<dbReference type="Pfam" id="PF13007">
    <property type="entry name" value="LZ_Tnp_IS66"/>
    <property type="match status" value="1"/>
</dbReference>
<evidence type="ECO:0000313" key="6">
    <source>
        <dbReference type="Proteomes" id="UP001419084"/>
    </source>
</evidence>
<keyword evidence="1" id="KW-0175">Coiled coil</keyword>
<accession>A0ABQ5M904</accession>
<feature type="domain" description="Transposase IS66 zinc-finger binding" evidence="3">
    <location>
        <begin position="107"/>
        <end position="150"/>
    </location>
</feature>
<dbReference type="PANTHER" id="PTHR33678:SF1">
    <property type="entry name" value="BLL1576 PROTEIN"/>
    <property type="match status" value="1"/>
</dbReference>
<dbReference type="PANTHER" id="PTHR33678">
    <property type="entry name" value="BLL1576 PROTEIN"/>
    <property type="match status" value="1"/>
</dbReference>
<feature type="coiled-coil region" evidence="1">
    <location>
        <begin position="7"/>
        <end position="34"/>
    </location>
</feature>
<feature type="domain" description="Transposase IS66 central" evidence="2">
    <location>
        <begin position="170"/>
        <end position="455"/>
    </location>
</feature>
<dbReference type="InterPro" id="IPR004291">
    <property type="entry name" value="Transposase_IS66_central"/>
</dbReference>
<gene>
    <name evidence="5" type="ORF">LAD12857_33170</name>
</gene>
<name>A0ABQ5M904_9FIRM</name>
<dbReference type="Proteomes" id="UP001419084">
    <property type="component" value="Unassembled WGS sequence"/>
</dbReference>
<dbReference type="RefSeq" id="WP_346065728.1">
    <property type="nucleotide sequence ID" value="NZ_BRPJ01000069.1"/>
</dbReference>
<sequence>MGHNDQVKNLENRITELEKENLLLQEKVNFLTKKLYGRTTEQTSSLGLEGQMSLFDEAETSADPAALEPDLNDVASYRRKKHKGQKEELLKDLPHEKKLCTLAEEDRFCETCGTPLVSVGEEFVRTEIEFIPAKVRVIDYYRETFECRKCRKEGKEYMEKSPMPYPVIQHSYASPGAVAWVIHQKYELAVPLYRQEKEWEALGVSLSRATMSNWILTSYRDWLSPVVGLLHTKLLEQEYLHIDETPVQVMNEPGRKNTTDSYMWVYCSIKGARNPIRQFVYQPGRSGKYPQSHLEGYHGFIHTDAYKGYEKVIGITRCICWSHLRRYFVDALPKDINRPDATLPARAIKYINHLFEIENKLEVLSPEGRKEQRLIQEKPVLDAFWSWVEESAPKVLPSSKLGKAFTYAYNQKAGLMNYLMDGNCSISNNLAENSIRPFTIGRKNWLFSGSPKGAEASAGIYTLIETAKANGLSPMKYIQFILGDIPGTSFLEYPEYLEEYMPWDPVIQKRCR</sequence>
<evidence type="ECO:0000313" key="5">
    <source>
        <dbReference type="EMBL" id="GLB31394.1"/>
    </source>
</evidence>
<evidence type="ECO:0000259" key="4">
    <source>
        <dbReference type="Pfam" id="PF13007"/>
    </source>
</evidence>
<dbReference type="Pfam" id="PF03050">
    <property type="entry name" value="DDE_Tnp_IS66"/>
    <property type="match status" value="1"/>
</dbReference>
<dbReference type="InterPro" id="IPR024463">
    <property type="entry name" value="Transposase_TnpC_homeodom"/>
</dbReference>
<reference evidence="5 6" key="1">
    <citation type="journal article" date="2024" name="Int. J. Syst. Evol. Microbiol.">
        <title>Lacrimispora brassicae sp. nov. isolated from fermented cabbage, and proposal of Clostridium indicum Gundawar et al. 2019 and Clostridium methoxybenzovorans Mechichi et al. 1999 as heterotypic synonyms of Lacrimispora amygdalina (Parshina et al. 2003) Haas and Blanchard 2020 and Lacrimispora indolis (McClung and McCoy 1957) Haas and Blanchard 2020, respectively.</title>
        <authorList>
            <person name="Kobayashi H."/>
            <person name="Tanizawa Y."/>
            <person name="Sakamoto M."/>
            <person name="Ohkuma M."/>
            <person name="Tohno M."/>
        </authorList>
    </citation>
    <scope>NUCLEOTIDE SEQUENCE [LARGE SCALE GENOMIC DNA]</scope>
    <source>
        <strain evidence="5 6">DSM 12857</strain>
    </source>
</reference>